<keyword evidence="2 4" id="KW-0103">Bromodomain</keyword>
<dbReference type="InterPro" id="IPR027353">
    <property type="entry name" value="NET_dom"/>
</dbReference>
<keyword evidence="3" id="KW-0804">Transcription</keyword>
<feature type="compositionally biased region" description="Basic and acidic residues" evidence="5">
    <location>
        <begin position="275"/>
        <end position="293"/>
    </location>
</feature>
<feature type="region of interest" description="Disordered" evidence="5">
    <location>
        <begin position="275"/>
        <end position="294"/>
    </location>
</feature>
<evidence type="ECO:0000313" key="8">
    <source>
        <dbReference type="EMBL" id="CAK9214293.1"/>
    </source>
</evidence>
<dbReference type="PROSITE" id="PS51525">
    <property type="entry name" value="NET"/>
    <property type="match status" value="1"/>
</dbReference>
<feature type="region of interest" description="Disordered" evidence="5">
    <location>
        <begin position="1"/>
        <end position="86"/>
    </location>
</feature>
<feature type="domain" description="NET" evidence="7">
    <location>
        <begin position="326"/>
        <end position="407"/>
    </location>
</feature>
<name>A0ABP0U6U1_9BRYO</name>
<evidence type="ECO:0000313" key="9">
    <source>
        <dbReference type="Proteomes" id="UP001497512"/>
    </source>
</evidence>
<evidence type="ECO:0000259" key="6">
    <source>
        <dbReference type="PROSITE" id="PS50014"/>
    </source>
</evidence>
<feature type="domain" description="Bromo" evidence="6">
    <location>
        <begin position="176"/>
        <end position="251"/>
    </location>
</feature>
<organism evidence="8 9">
    <name type="scientific">Sphagnum troendelagicum</name>
    <dbReference type="NCBI Taxonomy" id="128251"/>
    <lineage>
        <taxon>Eukaryota</taxon>
        <taxon>Viridiplantae</taxon>
        <taxon>Streptophyta</taxon>
        <taxon>Embryophyta</taxon>
        <taxon>Bryophyta</taxon>
        <taxon>Sphagnophytina</taxon>
        <taxon>Sphagnopsida</taxon>
        <taxon>Sphagnales</taxon>
        <taxon>Sphagnaceae</taxon>
        <taxon>Sphagnum</taxon>
    </lineage>
</organism>
<dbReference type="InterPro" id="IPR038336">
    <property type="entry name" value="NET_sf"/>
</dbReference>
<dbReference type="InterPro" id="IPR036427">
    <property type="entry name" value="Bromodomain-like_sf"/>
</dbReference>
<dbReference type="Pfam" id="PF00439">
    <property type="entry name" value="Bromodomain"/>
    <property type="match status" value="1"/>
</dbReference>
<dbReference type="SUPFAM" id="SSF47370">
    <property type="entry name" value="Bromodomain"/>
    <property type="match status" value="1"/>
</dbReference>
<dbReference type="PRINTS" id="PR00503">
    <property type="entry name" value="BROMODOMAIN"/>
</dbReference>
<dbReference type="PANTHER" id="PTHR45926">
    <property type="entry name" value="OSJNBA0053K19.4 PROTEIN"/>
    <property type="match status" value="1"/>
</dbReference>
<sequence length="454" mass="50489">MQAKTRAGGAKAVADDTLPTPTPPPPPPPQHAAATAIAAARANPGGKMRDGRPPLPVSVGAQMKEDGDGEAANGGDDGEASEAVKNHLKQQVLALTTQVEEIEKNVNEVSKMRSMVRKSKGKIATAATKEKERDKGGSSAANKKQQQVEAERREAARVKRMQELMRQVGTVLRQITQHKWAWPFMKPVDVKGLGLHDYHEVVKHPMDFGTIRDRMDAKDGTGYKHIQEICDDVRLVFSNATSYNQDGSDVHTMAKTLSDKFEEKWKALVEPKLAEEEAKRKQEDKEAQTKEDAAIQAADEAAAERMADDFARQLEELDKKLEDLKQQTTPKNSRAMSIEEKRHLGHSLGRLPPDNLNHVIQIIAQKNPEFNATADEVEVDIDAQDPATLWRLHRYVQAVLSPRTTKTVTPRTPSDRCGRYTFHNNSRYAAMRREGLEALPSSLGKRRRRSRSAS</sequence>
<dbReference type="Gene3D" id="1.20.1270.220">
    <property type="match status" value="1"/>
</dbReference>
<feature type="compositionally biased region" description="Pro residues" evidence="5">
    <location>
        <begin position="20"/>
        <end position="30"/>
    </location>
</feature>
<protein>
    <recommendedName>
        <fullName evidence="10">Transcription factor GTE6</fullName>
    </recommendedName>
</protein>
<evidence type="ECO:0008006" key="10">
    <source>
        <dbReference type="Google" id="ProtNLM"/>
    </source>
</evidence>
<dbReference type="Proteomes" id="UP001497512">
    <property type="component" value="Chromosome 2"/>
</dbReference>
<evidence type="ECO:0000256" key="5">
    <source>
        <dbReference type="SAM" id="MobiDB-lite"/>
    </source>
</evidence>
<gene>
    <name evidence="8" type="ORF">CSSPTR1EN2_LOCUS12159</name>
</gene>
<evidence type="ECO:0000256" key="2">
    <source>
        <dbReference type="ARBA" id="ARBA00023117"/>
    </source>
</evidence>
<feature type="compositionally biased region" description="Low complexity" evidence="5">
    <location>
        <begin position="31"/>
        <end position="44"/>
    </location>
</feature>
<evidence type="ECO:0000259" key="7">
    <source>
        <dbReference type="PROSITE" id="PS51525"/>
    </source>
</evidence>
<dbReference type="SMART" id="SM00297">
    <property type="entry name" value="BROMO"/>
    <property type="match status" value="1"/>
</dbReference>
<dbReference type="Pfam" id="PF17035">
    <property type="entry name" value="BET"/>
    <property type="match status" value="1"/>
</dbReference>
<dbReference type="PROSITE" id="PS50014">
    <property type="entry name" value="BROMODOMAIN_2"/>
    <property type="match status" value="1"/>
</dbReference>
<evidence type="ECO:0000256" key="3">
    <source>
        <dbReference type="ARBA" id="ARBA00023163"/>
    </source>
</evidence>
<proteinExistence type="predicted"/>
<dbReference type="EMBL" id="OZ019894">
    <property type="protein sequence ID" value="CAK9214293.1"/>
    <property type="molecule type" value="Genomic_DNA"/>
</dbReference>
<evidence type="ECO:0000256" key="4">
    <source>
        <dbReference type="PROSITE-ProRule" id="PRU00035"/>
    </source>
</evidence>
<feature type="region of interest" description="Disordered" evidence="5">
    <location>
        <begin position="113"/>
        <end position="154"/>
    </location>
</feature>
<evidence type="ECO:0000256" key="1">
    <source>
        <dbReference type="ARBA" id="ARBA00023015"/>
    </source>
</evidence>
<reference evidence="8" key="1">
    <citation type="submission" date="2024-02" db="EMBL/GenBank/DDBJ databases">
        <authorList>
            <consortium name="ELIXIR-Norway"/>
            <consortium name="Elixir Norway"/>
        </authorList>
    </citation>
    <scope>NUCLEOTIDE SEQUENCE</scope>
</reference>
<keyword evidence="1" id="KW-0805">Transcription regulation</keyword>
<keyword evidence="9" id="KW-1185">Reference proteome</keyword>
<dbReference type="InterPro" id="IPR001487">
    <property type="entry name" value="Bromodomain"/>
</dbReference>
<dbReference type="Gene3D" id="1.20.920.10">
    <property type="entry name" value="Bromodomain-like"/>
    <property type="match status" value="1"/>
</dbReference>
<accession>A0ABP0U6U1</accession>